<dbReference type="InterPro" id="IPR011333">
    <property type="entry name" value="SKP1/BTB/POZ_sf"/>
</dbReference>
<feature type="domain" description="BTB" evidence="1">
    <location>
        <begin position="12"/>
        <end position="67"/>
    </location>
</feature>
<organism evidence="4">
    <name type="scientific">Soboliphyme baturini</name>
    <dbReference type="NCBI Taxonomy" id="241478"/>
    <lineage>
        <taxon>Eukaryota</taxon>
        <taxon>Metazoa</taxon>
        <taxon>Ecdysozoa</taxon>
        <taxon>Nematoda</taxon>
        <taxon>Enoplea</taxon>
        <taxon>Dorylaimia</taxon>
        <taxon>Dioctophymatida</taxon>
        <taxon>Dioctophymatoidea</taxon>
        <taxon>Soboliphymatidae</taxon>
        <taxon>Soboliphyme</taxon>
    </lineage>
</organism>
<accession>A0A183ITN4</accession>
<evidence type="ECO:0000313" key="4">
    <source>
        <dbReference type="WBParaSite" id="SBAD_0000724601-mRNA-1"/>
    </source>
</evidence>
<dbReference type="OrthoDB" id="6359816at2759"/>
<dbReference type="Gene3D" id="3.30.710.10">
    <property type="entry name" value="Potassium Channel Kv1.1, Chain A"/>
    <property type="match status" value="1"/>
</dbReference>
<evidence type="ECO:0000313" key="3">
    <source>
        <dbReference type="Proteomes" id="UP000270296"/>
    </source>
</evidence>
<proteinExistence type="predicted"/>
<dbReference type="PANTHER" id="PTHR24413">
    <property type="entry name" value="SPECKLE-TYPE POZ PROTEIN"/>
    <property type="match status" value="1"/>
</dbReference>
<dbReference type="AlphaFoldDB" id="A0A183ITN4"/>
<reference evidence="4" key="1">
    <citation type="submission" date="2016-06" db="UniProtKB">
        <authorList>
            <consortium name="WormBaseParasite"/>
        </authorList>
    </citation>
    <scope>IDENTIFICATION</scope>
</reference>
<gene>
    <name evidence="2" type="ORF">SBAD_LOCUS6981</name>
</gene>
<protein>
    <submittedName>
        <fullName evidence="4">BTB domain-containing protein</fullName>
    </submittedName>
</protein>
<dbReference type="Pfam" id="PF00651">
    <property type="entry name" value="BTB"/>
    <property type="match status" value="1"/>
</dbReference>
<dbReference type="Proteomes" id="UP000270296">
    <property type="component" value="Unassembled WGS sequence"/>
</dbReference>
<sequence>MALGVRSCVSGKLTIKDMDFDVALEMINYMYCGRCDKIGELGADLLVAADKYSLPDLKLRCEKALISALNTENACDLLIMADTHSASRLKEKAIEFFVTHSSPITQTPGWQMILRQRPDLITEVVRSFVNPRAETEAMSS</sequence>
<dbReference type="SUPFAM" id="SSF54695">
    <property type="entry name" value="POZ domain"/>
    <property type="match status" value="1"/>
</dbReference>
<dbReference type="Gene3D" id="1.25.40.420">
    <property type="match status" value="1"/>
</dbReference>
<evidence type="ECO:0000313" key="2">
    <source>
        <dbReference type="EMBL" id="VDP11377.1"/>
    </source>
</evidence>
<dbReference type="WBParaSite" id="SBAD_0000724601-mRNA-1">
    <property type="protein sequence ID" value="SBAD_0000724601-mRNA-1"/>
    <property type="gene ID" value="SBAD_0000724601"/>
</dbReference>
<evidence type="ECO:0000259" key="1">
    <source>
        <dbReference type="Pfam" id="PF00651"/>
    </source>
</evidence>
<name>A0A183ITN4_9BILA</name>
<keyword evidence="3" id="KW-1185">Reference proteome</keyword>
<dbReference type="InterPro" id="IPR000210">
    <property type="entry name" value="BTB/POZ_dom"/>
</dbReference>
<dbReference type="EMBL" id="UZAM01010211">
    <property type="protein sequence ID" value="VDP11377.1"/>
    <property type="molecule type" value="Genomic_DNA"/>
</dbReference>
<reference evidence="2 3" key="2">
    <citation type="submission" date="2018-11" db="EMBL/GenBank/DDBJ databases">
        <authorList>
            <consortium name="Pathogen Informatics"/>
        </authorList>
    </citation>
    <scope>NUCLEOTIDE SEQUENCE [LARGE SCALE GENOMIC DNA]</scope>
</reference>